<name>A0A160PAT0_9HYPH</name>
<evidence type="ECO:0000256" key="1">
    <source>
        <dbReference type="SAM" id="MobiDB-lite"/>
    </source>
</evidence>
<feature type="region of interest" description="Disordered" evidence="1">
    <location>
        <begin position="1"/>
        <end position="34"/>
    </location>
</feature>
<evidence type="ECO:0000256" key="2">
    <source>
        <dbReference type="SAM" id="Phobius"/>
    </source>
</evidence>
<keyword evidence="2" id="KW-0812">Transmembrane</keyword>
<proteinExistence type="predicted"/>
<evidence type="ECO:0000313" key="4">
    <source>
        <dbReference type="Proteomes" id="UP000218288"/>
    </source>
</evidence>
<accession>A0A160PAT0</accession>
<feature type="transmembrane region" description="Helical" evidence="2">
    <location>
        <begin position="50"/>
        <end position="70"/>
    </location>
</feature>
<feature type="region of interest" description="Disordered" evidence="1">
    <location>
        <begin position="103"/>
        <end position="135"/>
    </location>
</feature>
<gene>
    <name evidence="3" type="ORF">MPPM_0699</name>
</gene>
<organism evidence="3 4">
    <name type="scientific">Methylorubrum populi</name>
    <dbReference type="NCBI Taxonomy" id="223967"/>
    <lineage>
        <taxon>Bacteria</taxon>
        <taxon>Pseudomonadati</taxon>
        <taxon>Pseudomonadota</taxon>
        <taxon>Alphaproteobacteria</taxon>
        <taxon>Hyphomicrobiales</taxon>
        <taxon>Methylobacteriaceae</taxon>
        <taxon>Methylorubrum</taxon>
    </lineage>
</organism>
<dbReference type="AlphaFoldDB" id="A0A160PAT0"/>
<keyword evidence="2" id="KW-0472">Membrane</keyword>
<keyword evidence="2" id="KW-1133">Transmembrane helix</keyword>
<sequence>MALRDRSTEIRMTPDPIRRSSSGSASRLPSRPLAGSVVARRAREASGERTVLAGLVLLALTASGFAGYAISTGTHGYDVQAVLPAGMAPFAWKKTVAQGRLADPDFDPVTTGSLPDRPVAPGPQVPAEPPAPPPALSAGTYTLRGVADGVATVESREGRLTVSLGSTLPGAGRVLSIRRTGAGWVVITTETIIGPAS</sequence>
<evidence type="ECO:0000313" key="3">
    <source>
        <dbReference type="EMBL" id="BAU89304.1"/>
    </source>
</evidence>
<feature type="compositionally biased region" description="Pro residues" evidence="1">
    <location>
        <begin position="118"/>
        <end position="135"/>
    </location>
</feature>
<dbReference type="EMBL" id="AP014809">
    <property type="protein sequence ID" value="BAU89304.1"/>
    <property type="molecule type" value="Genomic_DNA"/>
</dbReference>
<reference evidence="3 4" key="1">
    <citation type="journal article" date="2016" name="Genome Announc.">
        <title>Complete Genome Sequence of Methylobacterium populi P-1M, Isolated from Pink-Pigmented Household Biofilm.</title>
        <authorList>
            <person name="Morohoshi T."/>
            <person name="Ikeda T."/>
        </authorList>
    </citation>
    <scope>NUCLEOTIDE SEQUENCE [LARGE SCALE GENOMIC DNA]</scope>
    <source>
        <strain evidence="3 4">P-1M</strain>
    </source>
</reference>
<protein>
    <submittedName>
        <fullName evidence="3">Uncharacterized protein</fullName>
    </submittedName>
</protein>
<feature type="compositionally biased region" description="Low complexity" evidence="1">
    <location>
        <begin position="19"/>
        <end position="33"/>
    </location>
</feature>
<dbReference type="Proteomes" id="UP000218288">
    <property type="component" value="Chromosome"/>
</dbReference>